<dbReference type="KEGG" id="vg:5470332"/>
<proteinExistence type="predicted"/>
<evidence type="ECO:0000313" key="2">
    <source>
        <dbReference type="Proteomes" id="UP000202420"/>
    </source>
</evidence>
<name>A7K9Z0_9PHYC</name>
<evidence type="ECO:0000313" key="1">
    <source>
        <dbReference type="EMBL" id="ABT16864.1"/>
    </source>
</evidence>
<organism evidence="1 2">
    <name type="scientific">Chlorovirus heliozoae</name>
    <dbReference type="NCBI Taxonomy" id="322019"/>
    <lineage>
        <taxon>Viruses</taxon>
        <taxon>Varidnaviria</taxon>
        <taxon>Bamfordvirae</taxon>
        <taxon>Nucleocytoviricota</taxon>
        <taxon>Megaviricetes</taxon>
        <taxon>Algavirales</taxon>
        <taxon>Phycodnaviridae</taxon>
        <taxon>Chlorovirus</taxon>
    </lineage>
</organism>
<keyword evidence="2" id="KW-1185">Reference proteome</keyword>
<dbReference type="Proteomes" id="UP000202420">
    <property type="component" value="Segment"/>
</dbReference>
<sequence length="79" mass="9197">MCGHGNAHDLRNLHTQCSVRSVQDDCSRCVRGNGSQQGRRFGKHIPKCRNGNKIRESVWNGHRRRARWYQVFPPIAWGR</sequence>
<protein>
    <submittedName>
        <fullName evidence="1">Uncharacterized protein z730L</fullName>
    </submittedName>
</protein>
<accession>A7K9Z0</accession>
<dbReference type="EMBL" id="EF101928">
    <property type="protein sequence ID" value="ABT16864.1"/>
    <property type="molecule type" value="Genomic_DNA"/>
</dbReference>
<dbReference type="RefSeq" id="YP_001427211.1">
    <property type="nucleotide sequence ID" value="NC_008724.1"/>
</dbReference>
<reference evidence="1 2" key="1">
    <citation type="submission" date="2006-09" db="EMBL/GenBank/DDBJ databases">
        <title>Sequence and annotation of the 288-kb ATCV-1 virus that infects an endosymbiotic Chlorella strain of the heliozoon Acanthocystis turfacea.</title>
        <authorList>
            <person name="Fitzgerald L.A."/>
            <person name="Graves M.V."/>
            <person name="Li X."/>
            <person name="Pfitzner A.J.P."/>
            <person name="Hartigan J."/>
            <person name="Van Etten J.L."/>
        </authorList>
    </citation>
    <scope>NUCLEOTIDE SEQUENCE [LARGE SCALE GENOMIC DNA]</scope>
    <source>
        <strain evidence="1 2">ATCV-1</strain>
    </source>
</reference>
<dbReference type="GeneID" id="5470332"/>
<gene>
    <name evidence="1" type="primary">z730L</name>
    <name evidence="1" type="ORF">ATCV1_z730L</name>
</gene>